<organism evidence="13 14">
    <name type="scientific">Roseinatronobacter bogoriensis subsp. barguzinensis</name>
    <dbReference type="NCBI Taxonomy" id="441209"/>
    <lineage>
        <taxon>Bacteria</taxon>
        <taxon>Pseudomonadati</taxon>
        <taxon>Pseudomonadota</taxon>
        <taxon>Alphaproteobacteria</taxon>
        <taxon>Rhodobacterales</taxon>
        <taxon>Paracoccaceae</taxon>
        <taxon>Roseinatronobacter</taxon>
    </lineage>
</organism>
<evidence type="ECO:0000256" key="7">
    <source>
        <dbReference type="ARBA" id="ARBA00023136"/>
    </source>
</evidence>
<dbReference type="Gene3D" id="2.40.170.20">
    <property type="entry name" value="TonB-dependent receptor, beta-barrel domain"/>
    <property type="match status" value="1"/>
</dbReference>
<evidence type="ECO:0000256" key="9">
    <source>
        <dbReference type="PROSITE-ProRule" id="PRU01360"/>
    </source>
</evidence>
<evidence type="ECO:0000256" key="4">
    <source>
        <dbReference type="ARBA" id="ARBA00022452"/>
    </source>
</evidence>
<evidence type="ECO:0000256" key="3">
    <source>
        <dbReference type="ARBA" id="ARBA00022448"/>
    </source>
</evidence>
<dbReference type="PANTHER" id="PTHR30069">
    <property type="entry name" value="TONB-DEPENDENT OUTER MEMBRANE RECEPTOR"/>
    <property type="match status" value="1"/>
</dbReference>
<dbReference type="STRING" id="441209.GCA_001870665_01187"/>
<dbReference type="GO" id="GO:0009279">
    <property type="term" value="C:cell outer membrane"/>
    <property type="evidence" value="ECO:0007669"/>
    <property type="project" value="UniProtKB-SubCell"/>
</dbReference>
<dbReference type="Pfam" id="PF00593">
    <property type="entry name" value="TonB_dep_Rec_b-barrel"/>
    <property type="match status" value="1"/>
</dbReference>
<dbReference type="PANTHER" id="PTHR30069:SF41">
    <property type="entry name" value="HEME_HEMOPEXIN UTILIZATION PROTEIN C"/>
    <property type="match status" value="1"/>
</dbReference>
<evidence type="ECO:0000256" key="8">
    <source>
        <dbReference type="ARBA" id="ARBA00023237"/>
    </source>
</evidence>
<sequence>MAAGCASPARPRKARPIFCHRRQKWPDVYLTLLLRFSSAVTITPAVSPARDHSKGIPMTRPNRRRARLLAAMSTTALLLAPLPTFAQPAENLQATSFLGRIVLGFGRARVAIDTPQAVSTLEQEDIDREQAAKPGDLLRTVPGATAFGGDRMTGQSFNIRGIGSADASDQNRVIVSVDGVQKFSQQYRMGQFFGEPELYRRVEVLRGPASSALYGSGALGGVVAFETKDAADFLHDGSNTALRLKAGGNTNGAGALGSVILAQRFGEGFEILAALSHRKEGDYRSGDGTRVTGSGMSSTSGLVKGTFRFGEGREQTLSFSLTRWHSDEDDANYSADIGADVFGLIDRKVRDETAQITWANPAGANPLLDAKVQLTFSRTRVEQKNATAPIPDSLFQDSVYGYRTLGLRAQNRALIQGDGWENYLTLGIEGSRQERTHQTAVSGPRLTHPEGTDRRIGAFLQNEFIWDDRLTAVLGLRADRVSLTPSSEVTALTGAAARSNTVRAASLALHYRLNENWAVFGSLAQTERAPSLDELFNQGFQGGLISPDLRAERARTVEAGVSYSDRDLFTSGDSLDLKLTAFSNRITDKIERSLGAGVPSYVNVARAHIRGIELEGGYDAEQAFGKIAYSRILGTDTSSGDRLNSTPADELVLELGGRAFDQTLDYGWRGTFVRNATRANGDDFPGYGVNDLFLTWRPDQGAMAGLEVQLAVNNVLDKQYRNILNGGLANNEPRRGRDVRLTVGRQFNW</sequence>
<evidence type="ECO:0000256" key="10">
    <source>
        <dbReference type="RuleBase" id="RU003357"/>
    </source>
</evidence>
<dbReference type="KEGG" id="rbg:BG454_07040"/>
<evidence type="ECO:0000256" key="2">
    <source>
        <dbReference type="ARBA" id="ARBA00009810"/>
    </source>
</evidence>
<evidence type="ECO:0000256" key="5">
    <source>
        <dbReference type="ARBA" id="ARBA00022692"/>
    </source>
</evidence>
<dbReference type="InterPro" id="IPR039426">
    <property type="entry name" value="TonB-dep_rcpt-like"/>
</dbReference>
<keyword evidence="6 10" id="KW-0798">TonB box</keyword>
<keyword evidence="3 9" id="KW-0813">Transport</keyword>
<proteinExistence type="inferred from homology"/>
<evidence type="ECO:0000259" key="11">
    <source>
        <dbReference type="Pfam" id="PF00593"/>
    </source>
</evidence>
<dbReference type="PROSITE" id="PS52016">
    <property type="entry name" value="TONB_DEPENDENT_REC_3"/>
    <property type="match status" value="1"/>
</dbReference>
<accession>A0A2K8KFP5</accession>
<dbReference type="AlphaFoldDB" id="A0A2K8KFP5"/>
<dbReference type="CDD" id="cd01347">
    <property type="entry name" value="ligand_gated_channel"/>
    <property type="match status" value="1"/>
</dbReference>
<evidence type="ECO:0000313" key="13">
    <source>
        <dbReference type="EMBL" id="ATX65608.1"/>
    </source>
</evidence>
<dbReference type="Proteomes" id="UP000228948">
    <property type="component" value="Chromosome"/>
</dbReference>
<feature type="domain" description="TonB-dependent receptor plug" evidence="12">
    <location>
        <begin position="112"/>
        <end position="222"/>
    </location>
</feature>
<dbReference type="GO" id="GO:0015344">
    <property type="term" value="F:siderophore uptake transmembrane transporter activity"/>
    <property type="evidence" value="ECO:0007669"/>
    <property type="project" value="TreeGrafter"/>
</dbReference>
<comment type="similarity">
    <text evidence="2 9 10">Belongs to the TonB-dependent receptor family.</text>
</comment>
<dbReference type="InterPro" id="IPR000531">
    <property type="entry name" value="Beta-barrel_TonB"/>
</dbReference>
<keyword evidence="7 9" id="KW-0472">Membrane</keyword>
<evidence type="ECO:0000259" key="12">
    <source>
        <dbReference type="Pfam" id="PF07715"/>
    </source>
</evidence>
<dbReference type="NCBIfam" id="TIGR01785">
    <property type="entry name" value="TonB-hemin"/>
    <property type="match status" value="1"/>
</dbReference>
<evidence type="ECO:0000313" key="14">
    <source>
        <dbReference type="Proteomes" id="UP000228948"/>
    </source>
</evidence>
<comment type="subcellular location">
    <subcellularLocation>
        <location evidence="1 9">Cell outer membrane</location>
        <topology evidence="1 9">Multi-pass membrane protein</topology>
    </subcellularLocation>
</comment>
<keyword evidence="13" id="KW-0675">Receptor</keyword>
<keyword evidence="5 9" id="KW-0812">Transmembrane</keyword>
<protein>
    <submittedName>
        <fullName evidence="13">TonB-dependent receptor</fullName>
    </submittedName>
</protein>
<feature type="domain" description="TonB-dependent receptor-like beta-barrel" evidence="11">
    <location>
        <begin position="318"/>
        <end position="715"/>
    </location>
</feature>
<keyword evidence="8 9" id="KW-0998">Cell outer membrane</keyword>
<dbReference type="InterPro" id="IPR011276">
    <property type="entry name" value="TonB_haem/Hb_rcpt"/>
</dbReference>
<dbReference type="Pfam" id="PF07715">
    <property type="entry name" value="Plug"/>
    <property type="match status" value="1"/>
</dbReference>
<dbReference type="EMBL" id="CP024899">
    <property type="protein sequence ID" value="ATX65608.1"/>
    <property type="molecule type" value="Genomic_DNA"/>
</dbReference>
<dbReference type="GO" id="GO:0044718">
    <property type="term" value="P:siderophore transmembrane transport"/>
    <property type="evidence" value="ECO:0007669"/>
    <property type="project" value="TreeGrafter"/>
</dbReference>
<dbReference type="Gene3D" id="2.170.130.10">
    <property type="entry name" value="TonB-dependent receptor, plug domain"/>
    <property type="match status" value="1"/>
</dbReference>
<dbReference type="InterPro" id="IPR012910">
    <property type="entry name" value="Plug_dom"/>
</dbReference>
<evidence type="ECO:0000256" key="1">
    <source>
        <dbReference type="ARBA" id="ARBA00004571"/>
    </source>
</evidence>
<dbReference type="GO" id="GO:0015232">
    <property type="term" value="F:heme transmembrane transporter activity"/>
    <property type="evidence" value="ECO:0007669"/>
    <property type="project" value="InterPro"/>
</dbReference>
<dbReference type="SUPFAM" id="SSF56935">
    <property type="entry name" value="Porins"/>
    <property type="match status" value="1"/>
</dbReference>
<dbReference type="InterPro" id="IPR036942">
    <property type="entry name" value="Beta-barrel_TonB_sf"/>
</dbReference>
<keyword evidence="4 9" id="KW-1134">Transmembrane beta strand</keyword>
<reference evidence="13 14" key="1">
    <citation type="submission" date="2017-11" db="EMBL/GenBank/DDBJ databases">
        <title>Revised Sequence and Annotation of the Rhodobaca barguzinensis strain alga05 Genome.</title>
        <authorList>
            <person name="Kopejtka K."/>
            <person name="Tomasch J.M."/>
            <person name="Bunk B."/>
            <person name="Koblizek M."/>
        </authorList>
    </citation>
    <scope>NUCLEOTIDE SEQUENCE [LARGE SCALE GENOMIC DNA]</scope>
    <source>
        <strain evidence="14">alga05</strain>
    </source>
</reference>
<evidence type="ECO:0000256" key="6">
    <source>
        <dbReference type="ARBA" id="ARBA00023077"/>
    </source>
</evidence>
<dbReference type="InterPro" id="IPR037066">
    <property type="entry name" value="Plug_dom_sf"/>
</dbReference>
<keyword evidence="14" id="KW-1185">Reference proteome</keyword>
<name>A0A2K8KFP5_9RHOB</name>
<gene>
    <name evidence="13" type="ORF">BG454_07040</name>
</gene>